<comment type="caution">
    <text evidence="1">The sequence shown here is derived from an EMBL/GenBank/DDBJ whole genome shotgun (WGS) entry which is preliminary data.</text>
</comment>
<accession>X0UEG5</accession>
<dbReference type="InterPro" id="IPR029068">
    <property type="entry name" value="Glyas_Bleomycin-R_OHBP_Dase"/>
</dbReference>
<protein>
    <recommendedName>
        <fullName evidence="2">VOC domain-containing protein</fullName>
    </recommendedName>
</protein>
<evidence type="ECO:0008006" key="2">
    <source>
        <dbReference type="Google" id="ProtNLM"/>
    </source>
</evidence>
<reference evidence="1" key="1">
    <citation type="journal article" date="2014" name="Front. Microbiol.">
        <title>High frequency of phylogenetically diverse reductive dehalogenase-homologous genes in deep subseafloor sedimentary metagenomes.</title>
        <authorList>
            <person name="Kawai M."/>
            <person name="Futagami T."/>
            <person name="Toyoda A."/>
            <person name="Takaki Y."/>
            <person name="Nishi S."/>
            <person name="Hori S."/>
            <person name="Arai W."/>
            <person name="Tsubouchi T."/>
            <person name="Morono Y."/>
            <person name="Uchiyama I."/>
            <person name="Ito T."/>
            <person name="Fujiyama A."/>
            <person name="Inagaki F."/>
            <person name="Takami H."/>
        </authorList>
    </citation>
    <scope>NUCLEOTIDE SEQUENCE</scope>
    <source>
        <strain evidence="1">Expedition CK06-06</strain>
    </source>
</reference>
<proteinExistence type="predicted"/>
<dbReference type="AlphaFoldDB" id="X0UEG5"/>
<name>X0UEG5_9ZZZZ</name>
<dbReference type="EMBL" id="BARS01013695">
    <property type="protein sequence ID" value="GAF98797.1"/>
    <property type="molecule type" value="Genomic_DNA"/>
</dbReference>
<evidence type="ECO:0000313" key="1">
    <source>
        <dbReference type="EMBL" id="GAF98797.1"/>
    </source>
</evidence>
<feature type="non-terminal residue" evidence="1">
    <location>
        <position position="1"/>
    </location>
</feature>
<organism evidence="1">
    <name type="scientific">marine sediment metagenome</name>
    <dbReference type="NCBI Taxonomy" id="412755"/>
    <lineage>
        <taxon>unclassified sequences</taxon>
        <taxon>metagenomes</taxon>
        <taxon>ecological metagenomes</taxon>
    </lineage>
</organism>
<gene>
    <name evidence="1" type="ORF">S01H1_23609</name>
</gene>
<sequence length="42" mass="4771">KGVEIEKQPQESERLKIKVFMLKDPEGYVLEIQESLPGALSI</sequence>
<dbReference type="Gene3D" id="3.10.180.10">
    <property type="entry name" value="2,3-Dihydroxybiphenyl 1,2-Dioxygenase, domain 1"/>
    <property type="match status" value="1"/>
</dbReference>